<protein>
    <recommendedName>
        <fullName evidence="1">DUF6824 domain-containing protein</fullName>
    </recommendedName>
</protein>
<dbReference type="InterPro" id="IPR049227">
    <property type="entry name" value="DUF6824"/>
</dbReference>
<dbReference type="Pfam" id="PF20710">
    <property type="entry name" value="DUF6824"/>
    <property type="match status" value="1"/>
</dbReference>
<dbReference type="InterPro" id="IPR036273">
    <property type="entry name" value="CRAL/TRIO_N_dom_sf"/>
</dbReference>
<keyword evidence="3" id="KW-1185">Reference proteome</keyword>
<dbReference type="Proteomes" id="UP001295423">
    <property type="component" value="Unassembled WGS sequence"/>
</dbReference>
<dbReference type="SUPFAM" id="SSF46938">
    <property type="entry name" value="CRAL/TRIO N-terminal domain"/>
    <property type="match status" value="1"/>
</dbReference>
<dbReference type="EMBL" id="CAKOGP040002202">
    <property type="protein sequence ID" value="CAJ1965015.1"/>
    <property type="molecule type" value="Genomic_DNA"/>
</dbReference>
<comment type="caution">
    <text evidence="2">The sequence shown here is derived from an EMBL/GenBank/DDBJ whole genome shotgun (WGS) entry which is preliminary data.</text>
</comment>
<organism evidence="2 3">
    <name type="scientific">Cylindrotheca closterium</name>
    <dbReference type="NCBI Taxonomy" id="2856"/>
    <lineage>
        <taxon>Eukaryota</taxon>
        <taxon>Sar</taxon>
        <taxon>Stramenopiles</taxon>
        <taxon>Ochrophyta</taxon>
        <taxon>Bacillariophyta</taxon>
        <taxon>Bacillariophyceae</taxon>
        <taxon>Bacillariophycidae</taxon>
        <taxon>Bacillariales</taxon>
        <taxon>Bacillariaceae</taxon>
        <taxon>Cylindrotheca</taxon>
    </lineage>
</organism>
<evidence type="ECO:0000259" key="1">
    <source>
        <dbReference type="Pfam" id="PF20710"/>
    </source>
</evidence>
<gene>
    <name evidence="2" type="ORF">CYCCA115_LOCUS20907</name>
</gene>
<evidence type="ECO:0000313" key="3">
    <source>
        <dbReference type="Proteomes" id="UP001295423"/>
    </source>
</evidence>
<sequence>MSDSATCFVAAKYSQSPDAVTDTSITLVNNNKIANVFAKQIPPNASDLKTADSLIASQMAKLSVSDREKVYMDVHGIPDFVAETPELIQKSLLELQHEIDTLPDKKAYNIAERLDSTYTQDRDFRLAFLRCDRFDCQKAALRIIRHFQMKLDLFGADSLAMDITQDDLDADDMEVLYTSSGRFLNAYDAGGRVINIVVQVPKVYKADAVLRRAFYNVMIACHDVEIQRRGFVSIVFHSGDHDVKGTSGDNAVLNWKFPKLNEGSPIYLSAVHLCYSEESWEAHNALVRTAFSEPKQVRCRVHHGTVLECLERLRGHGIDPSSIPVNDKGEITDLLEDRQRLERQRRQERLIYPIPSTIFVPFCEDVLLGKGIPFQIHSGNRKLRMIVADRQKEYEKAKKGRKKSIAKECVDMIRSNGGLFLKQDDNKWFPVDIEVAIKKVGANFRTIRSKSGAK</sequence>
<dbReference type="InterPro" id="IPR036865">
    <property type="entry name" value="CRAL-TRIO_dom_sf"/>
</dbReference>
<evidence type="ECO:0000313" key="2">
    <source>
        <dbReference type="EMBL" id="CAJ1965015.1"/>
    </source>
</evidence>
<dbReference type="Gene3D" id="3.40.525.10">
    <property type="entry name" value="CRAL-TRIO lipid binding domain"/>
    <property type="match status" value="1"/>
</dbReference>
<dbReference type="AlphaFoldDB" id="A0AAD2G6P0"/>
<name>A0AAD2G6P0_9STRA</name>
<proteinExistence type="predicted"/>
<accession>A0AAD2G6P0</accession>
<reference evidence="2" key="1">
    <citation type="submission" date="2023-08" db="EMBL/GenBank/DDBJ databases">
        <authorList>
            <person name="Audoor S."/>
            <person name="Bilcke G."/>
        </authorList>
    </citation>
    <scope>NUCLEOTIDE SEQUENCE</scope>
</reference>
<feature type="domain" description="DUF6824" evidence="1">
    <location>
        <begin position="365"/>
        <end position="445"/>
    </location>
</feature>